<gene>
    <name evidence="1" type="ORF">CFP75_23880</name>
</gene>
<accession>A0A229RLJ0</accession>
<evidence type="ECO:0000313" key="2">
    <source>
        <dbReference type="Proteomes" id="UP000215563"/>
    </source>
</evidence>
<protein>
    <submittedName>
        <fullName evidence="1">Uncharacterized protein</fullName>
    </submittedName>
</protein>
<dbReference type="AlphaFoldDB" id="A0A229RLJ0"/>
<name>A0A229RLJ0_AMYAL</name>
<dbReference type="Proteomes" id="UP000215563">
    <property type="component" value="Unassembled WGS sequence"/>
</dbReference>
<sequence length="189" mass="21002">MATLMLLAEARATTVTDLHHQRQLTDIHIVPELLLRAEVFVDLSAGKVVGIQPDSTIALHPGDAYDDEDDALTSVVEELGGVIPALEFPDGWPFDDDGGFQREINGHTVEVEYRADDDGEWSIQVTIDGANTAELSCWYDVGAQVWDGREGFDMPGAYPIRTDIAHSQNPIWTLSWWIIRQLYGRPVAE</sequence>
<comment type="caution">
    <text evidence="1">The sequence shown here is derived from an EMBL/GenBank/DDBJ whole genome shotgun (WGS) entry which is preliminary data.</text>
</comment>
<evidence type="ECO:0000313" key="1">
    <source>
        <dbReference type="EMBL" id="OXM47526.1"/>
    </source>
</evidence>
<dbReference type="RefSeq" id="WP_020636215.1">
    <property type="nucleotide sequence ID" value="NZ_KB913032.1"/>
</dbReference>
<organism evidence="1 2">
    <name type="scientific">Amycolatopsis alba DSM 44262</name>
    <dbReference type="NCBI Taxonomy" id="1125972"/>
    <lineage>
        <taxon>Bacteria</taxon>
        <taxon>Bacillati</taxon>
        <taxon>Actinomycetota</taxon>
        <taxon>Actinomycetes</taxon>
        <taxon>Pseudonocardiales</taxon>
        <taxon>Pseudonocardiaceae</taxon>
        <taxon>Amycolatopsis</taxon>
    </lineage>
</organism>
<dbReference type="EMBL" id="NMQU01000074">
    <property type="protein sequence ID" value="OXM47526.1"/>
    <property type="molecule type" value="Genomic_DNA"/>
</dbReference>
<keyword evidence="2" id="KW-1185">Reference proteome</keyword>
<proteinExistence type="predicted"/>
<reference evidence="1 2" key="1">
    <citation type="submission" date="2017-07" db="EMBL/GenBank/DDBJ databases">
        <title>Amycolatopsis alba DSM 44262 Genome sequencing and assembly.</title>
        <authorList>
            <person name="Kaur N."/>
            <person name="Mayilraj S."/>
        </authorList>
    </citation>
    <scope>NUCLEOTIDE SEQUENCE [LARGE SCALE GENOMIC DNA]</scope>
    <source>
        <strain evidence="1 2">DSM 44262</strain>
    </source>
</reference>